<comment type="caution">
    <text evidence="2">The sequence shown here is derived from an EMBL/GenBank/DDBJ whole genome shotgun (WGS) entry which is preliminary data.</text>
</comment>
<evidence type="ECO:0000256" key="1">
    <source>
        <dbReference type="SAM" id="MobiDB-lite"/>
    </source>
</evidence>
<feature type="compositionally biased region" description="Low complexity" evidence="1">
    <location>
        <begin position="112"/>
        <end position="127"/>
    </location>
</feature>
<evidence type="ECO:0000313" key="3">
    <source>
        <dbReference type="Proteomes" id="UP000828390"/>
    </source>
</evidence>
<keyword evidence="3" id="KW-1185">Reference proteome</keyword>
<protein>
    <submittedName>
        <fullName evidence="2">Uncharacterized protein</fullName>
    </submittedName>
</protein>
<feature type="region of interest" description="Disordered" evidence="1">
    <location>
        <begin position="82"/>
        <end position="140"/>
    </location>
</feature>
<feature type="compositionally biased region" description="Polar residues" evidence="1">
    <location>
        <begin position="131"/>
        <end position="140"/>
    </location>
</feature>
<name>A0A9D4LX62_DREPO</name>
<organism evidence="2 3">
    <name type="scientific">Dreissena polymorpha</name>
    <name type="common">Zebra mussel</name>
    <name type="synonym">Mytilus polymorpha</name>
    <dbReference type="NCBI Taxonomy" id="45954"/>
    <lineage>
        <taxon>Eukaryota</taxon>
        <taxon>Metazoa</taxon>
        <taxon>Spiralia</taxon>
        <taxon>Lophotrochozoa</taxon>
        <taxon>Mollusca</taxon>
        <taxon>Bivalvia</taxon>
        <taxon>Autobranchia</taxon>
        <taxon>Heteroconchia</taxon>
        <taxon>Euheterodonta</taxon>
        <taxon>Imparidentia</taxon>
        <taxon>Neoheterodontei</taxon>
        <taxon>Myida</taxon>
        <taxon>Dreissenoidea</taxon>
        <taxon>Dreissenidae</taxon>
        <taxon>Dreissena</taxon>
    </lineage>
</organism>
<dbReference type="AlphaFoldDB" id="A0A9D4LX62"/>
<proteinExistence type="predicted"/>
<sequence length="140" mass="16120">MAKAELQIKELGIDIAKPLDNCQDTLSLLGHANKQINMTRREALRPEMKRPYSSLCSSSQPYNEWLFCDIEKSAREIEDTQKIGNKLQYDSRPARGQPMFRGRPFRDRPFRGRSSSGYRYPSSAPSAFGKTRSQIQDLKY</sequence>
<reference evidence="2" key="1">
    <citation type="journal article" date="2019" name="bioRxiv">
        <title>The Genome of the Zebra Mussel, Dreissena polymorpha: A Resource for Invasive Species Research.</title>
        <authorList>
            <person name="McCartney M.A."/>
            <person name="Auch B."/>
            <person name="Kono T."/>
            <person name="Mallez S."/>
            <person name="Zhang Y."/>
            <person name="Obille A."/>
            <person name="Becker A."/>
            <person name="Abrahante J.E."/>
            <person name="Garbe J."/>
            <person name="Badalamenti J.P."/>
            <person name="Herman A."/>
            <person name="Mangelson H."/>
            <person name="Liachko I."/>
            <person name="Sullivan S."/>
            <person name="Sone E.D."/>
            <person name="Koren S."/>
            <person name="Silverstein K.A.T."/>
            <person name="Beckman K.B."/>
            <person name="Gohl D.M."/>
        </authorList>
    </citation>
    <scope>NUCLEOTIDE SEQUENCE</scope>
    <source>
        <strain evidence="2">Duluth1</strain>
        <tissue evidence="2">Whole animal</tissue>
    </source>
</reference>
<dbReference type="Proteomes" id="UP000828390">
    <property type="component" value="Unassembled WGS sequence"/>
</dbReference>
<dbReference type="PANTHER" id="PTHR34239">
    <property type="entry name" value="APPLE DOMAIN-CONTAINING PROTEIN"/>
    <property type="match status" value="1"/>
</dbReference>
<reference evidence="2" key="2">
    <citation type="submission" date="2020-11" db="EMBL/GenBank/DDBJ databases">
        <authorList>
            <person name="McCartney M.A."/>
            <person name="Auch B."/>
            <person name="Kono T."/>
            <person name="Mallez S."/>
            <person name="Becker A."/>
            <person name="Gohl D.M."/>
            <person name="Silverstein K.A.T."/>
            <person name="Koren S."/>
            <person name="Bechman K.B."/>
            <person name="Herman A."/>
            <person name="Abrahante J.E."/>
            <person name="Garbe J."/>
        </authorList>
    </citation>
    <scope>NUCLEOTIDE SEQUENCE</scope>
    <source>
        <strain evidence="2">Duluth1</strain>
        <tissue evidence="2">Whole animal</tissue>
    </source>
</reference>
<dbReference type="EMBL" id="JAIWYP010000002">
    <property type="protein sequence ID" value="KAH3866737.1"/>
    <property type="molecule type" value="Genomic_DNA"/>
</dbReference>
<dbReference type="PANTHER" id="PTHR34239:SF2">
    <property type="entry name" value="TRANSPOSABLE ELEMENT P TRANSPOSASE_THAP9 CONSERVED DOMAIN-CONTAINING PROTEIN"/>
    <property type="match status" value="1"/>
</dbReference>
<accession>A0A9D4LX62</accession>
<evidence type="ECO:0000313" key="2">
    <source>
        <dbReference type="EMBL" id="KAH3866737.1"/>
    </source>
</evidence>
<gene>
    <name evidence="2" type="ORF">DPMN_029836</name>
</gene>